<keyword evidence="2" id="KW-1185">Reference proteome</keyword>
<dbReference type="RefSeq" id="WP_203744905.1">
    <property type="nucleotide sequence ID" value="NZ_BONF01000011.1"/>
</dbReference>
<comment type="caution">
    <text evidence="1">The sequence shown here is derived from an EMBL/GenBank/DDBJ whole genome shotgun (WGS) entry which is preliminary data.</text>
</comment>
<dbReference type="AlphaFoldDB" id="A0A8J3JMY8"/>
<proteinExistence type="predicted"/>
<protein>
    <submittedName>
        <fullName evidence="1">Uncharacterized protein</fullName>
    </submittedName>
</protein>
<organism evidence="1 2">
    <name type="scientific">Catellatospora bangladeshensis</name>
    <dbReference type="NCBI Taxonomy" id="310355"/>
    <lineage>
        <taxon>Bacteria</taxon>
        <taxon>Bacillati</taxon>
        <taxon>Actinomycetota</taxon>
        <taxon>Actinomycetes</taxon>
        <taxon>Micromonosporales</taxon>
        <taxon>Micromonosporaceae</taxon>
        <taxon>Catellatospora</taxon>
    </lineage>
</organism>
<evidence type="ECO:0000313" key="1">
    <source>
        <dbReference type="EMBL" id="GIF80884.1"/>
    </source>
</evidence>
<dbReference type="Proteomes" id="UP000601223">
    <property type="component" value="Unassembled WGS sequence"/>
</dbReference>
<accession>A0A8J3JMY8</accession>
<gene>
    <name evidence="1" type="ORF">Cba03nite_22330</name>
</gene>
<sequence length="430" mass="48209">MTSPREEMACATCLVPLNVLDDHYIHPMYRDNDGHPPVPVPTSQLDTVNRTCDFCGDPHPMWTLLGGNVRVLATSSQTGLLQDMGETWAACVPCMADLDAGRALKVVDRAVRRMRVHDIPFAHAETNKLHQAFLRQRLPGRVLLTTTAWPDLNLNPRELPKVRDRLASFYRSPDELPTTLHISHMRGQLADSLDRARLYWIDNTFTELAEHAASQMPAVTVSKDLAPCDDGLLVWSRPATTHRIAAVSWSLRDEAIEAVVYRAIGSGLEDNPLQHLREHVGWLAPVRAYQLRHDQLIDGSPDNHSAILLATWLLIAQKAAEDVPVEIDKAVRKKYARAQRPLPDVRIVRVRAHTQGDDTGRVSGTGSSRSYTSRVWVTGHWRNQAYGPGRVLRRPVYIHPFLRGPEDAPIKLSTTVRILDQRTSDKPTGD</sequence>
<reference evidence="1 2" key="1">
    <citation type="submission" date="2021-01" db="EMBL/GenBank/DDBJ databases">
        <title>Whole genome shotgun sequence of Catellatospora bangladeshensis NBRC 107357.</title>
        <authorList>
            <person name="Komaki H."/>
            <person name="Tamura T."/>
        </authorList>
    </citation>
    <scope>NUCLEOTIDE SEQUENCE [LARGE SCALE GENOMIC DNA]</scope>
    <source>
        <strain evidence="1 2">NBRC 107357</strain>
    </source>
</reference>
<dbReference type="EMBL" id="BONF01000011">
    <property type="protein sequence ID" value="GIF80884.1"/>
    <property type="molecule type" value="Genomic_DNA"/>
</dbReference>
<name>A0A8J3JMY8_9ACTN</name>
<evidence type="ECO:0000313" key="2">
    <source>
        <dbReference type="Proteomes" id="UP000601223"/>
    </source>
</evidence>